<evidence type="ECO:0000313" key="2">
    <source>
        <dbReference type="Proteomes" id="UP000196239"/>
    </source>
</evidence>
<evidence type="ECO:0000313" key="1">
    <source>
        <dbReference type="EMBL" id="CUR52079.1"/>
    </source>
</evidence>
<reference evidence="2" key="1">
    <citation type="submission" date="2015-10" db="EMBL/GenBank/DDBJ databases">
        <authorList>
            <person name="Lehtovirta-Morley L.E."/>
            <person name="Vieille C."/>
        </authorList>
    </citation>
    <scope>NUCLEOTIDE SEQUENCE [LARGE SCALE GENOMIC DNA]</scope>
</reference>
<organism evidence="1 2">
    <name type="scientific">Nitrosotalea devaniterrae</name>
    <dbReference type="NCBI Taxonomy" id="1078905"/>
    <lineage>
        <taxon>Archaea</taxon>
        <taxon>Nitrososphaerota</taxon>
        <taxon>Nitrososphaeria</taxon>
        <taxon>Nitrosotaleales</taxon>
        <taxon>Nitrosotaleaceae</taxon>
        <taxon>Nitrosotalea</taxon>
    </lineage>
</organism>
<gene>
    <name evidence="1" type="ORF">NDEV_1314</name>
</gene>
<sequence>MEIITQQMAQRVKQADPYNQILHLDSTIRFVGRIKDRKLITFARKVSAAPLLDEELSNMVHYQASVKASWDEMFNEKLGKTNWMITSKEKVKLVTLFLDDGLLILSTEPDSEHDEIIQKIKNLNVKL</sequence>
<protein>
    <recommendedName>
        <fullName evidence="3">Roadblock/LAMTOR2 domain-containing protein</fullName>
    </recommendedName>
</protein>
<dbReference type="EMBL" id="LN890280">
    <property type="protein sequence ID" value="CUR52079.1"/>
    <property type="molecule type" value="Genomic_DNA"/>
</dbReference>
<keyword evidence="2" id="KW-1185">Reference proteome</keyword>
<proteinExistence type="predicted"/>
<name>A0A128A403_9ARCH</name>
<accession>A0A128A403</accession>
<dbReference type="AlphaFoldDB" id="A0A128A403"/>
<evidence type="ECO:0008006" key="3">
    <source>
        <dbReference type="Google" id="ProtNLM"/>
    </source>
</evidence>
<dbReference type="KEGG" id="ndv:NDEV_1314"/>
<dbReference type="Proteomes" id="UP000196239">
    <property type="component" value="Chromosome 1"/>
</dbReference>